<evidence type="ECO:0000256" key="6">
    <source>
        <dbReference type="SAM" id="Phobius"/>
    </source>
</evidence>
<sequence>MEKFKIYLESVLIPIIVGGIVGLIISDSIDYDTLTKPFLSPPSLLFPIMWTVLYFLMGISYGILKIRHLDDTKIKIIYYLQLFVNAFWSIFFFSLKWRLFSFIWILLLDFLVGWMIVLFYRKNKTASLLQLPYLFWILFASYLNLAIYLLN</sequence>
<dbReference type="Proteomes" id="UP000886758">
    <property type="component" value="Unassembled WGS sequence"/>
</dbReference>
<evidence type="ECO:0000256" key="1">
    <source>
        <dbReference type="ARBA" id="ARBA00004141"/>
    </source>
</evidence>
<feature type="transmembrane region" description="Helical" evidence="6">
    <location>
        <begin position="7"/>
        <end position="25"/>
    </location>
</feature>
<feature type="transmembrane region" description="Helical" evidence="6">
    <location>
        <begin position="101"/>
        <end position="120"/>
    </location>
</feature>
<dbReference type="Pfam" id="PF03073">
    <property type="entry name" value="TspO_MBR"/>
    <property type="match status" value="1"/>
</dbReference>
<dbReference type="PIRSF" id="PIRSF005859">
    <property type="entry name" value="PBR"/>
    <property type="match status" value="1"/>
</dbReference>
<feature type="transmembrane region" description="Helical" evidence="6">
    <location>
        <begin position="132"/>
        <end position="150"/>
    </location>
</feature>
<protein>
    <submittedName>
        <fullName evidence="7">Tryptophan-rich sensory protein</fullName>
    </submittedName>
</protein>
<evidence type="ECO:0000256" key="2">
    <source>
        <dbReference type="ARBA" id="ARBA00007524"/>
    </source>
</evidence>
<dbReference type="InterPro" id="IPR004307">
    <property type="entry name" value="TspO_MBR"/>
</dbReference>
<keyword evidence="3 6" id="KW-0812">Transmembrane</keyword>
<evidence type="ECO:0000256" key="3">
    <source>
        <dbReference type="ARBA" id="ARBA00022692"/>
    </source>
</evidence>
<proteinExistence type="inferred from homology"/>
<reference evidence="7" key="2">
    <citation type="journal article" date="2021" name="PeerJ">
        <title>Extensive microbial diversity within the chicken gut microbiome revealed by metagenomics and culture.</title>
        <authorList>
            <person name="Gilroy R."/>
            <person name="Ravi A."/>
            <person name="Getino M."/>
            <person name="Pursley I."/>
            <person name="Horton D.L."/>
            <person name="Alikhan N.F."/>
            <person name="Baker D."/>
            <person name="Gharbi K."/>
            <person name="Hall N."/>
            <person name="Watson M."/>
            <person name="Adriaenssens E.M."/>
            <person name="Foster-Nyarko E."/>
            <person name="Jarju S."/>
            <person name="Secka A."/>
            <person name="Antonio M."/>
            <person name="Oren A."/>
            <person name="Chaudhuri R.R."/>
            <person name="La Ragione R."/>
            <person name="Hildebrand F."/>
            <person name="Pallen M.J."/>
        </authorList>
    </citation>
    <scope>NUCLEOTIDE SEQUENCE</scope>
    <source>
        <strain evidence="7">ChiW17-6978</strain>
    </source>
</reference>
<dbReference type="CDD" id="cd15904">
    <property type="entry name" value="TSPO_MBR"/>
    <property type="match status" value="1"/>
</dbReference>
<dbReference type="AlphaFoldDB" id="A0A9D1GR12"/>
<dbReference type="Gene3D" id="1.20.1260.100">
    <property type="entry name" value="TspO/MBR protein"/>
    <property type="match status" value="1"/>
</dbReference>
<feature type="transmembrane region" description="Helical" evidence="6">
    <location>
        <begin position="45"/>
        <end position="64"/>
    </location>
</feature>
<dbReference type="PANTHER" id="PTHR10057:SF0">
    <property type="entry name" value="TRANSLOCATOR PROTEIN"/>
    <property type="match status" value="1"/>
</dbReference>
<gene>
    <name evidence="7" type="ORF">IAD46_02635</name>
</gene>
<keyword evidence="5 6" id="KW-0472">Membrane</keyword>
<evidence type="ECO:0000313" key="8">
    <source>
        <dbReference type="Proteomes" id="UP000886758"/>
    </source>
</evidence>
<dbReference type="FunFam" id="1.20.1260.100:FF:000001">
    <property type="entry name" value="translocator protein 2"/>
    <property type="match status" value="1"/>
</dbReference>
<feature type="transmembrane region" description="Helical" evidence="6">
    <location>
        <begin position="76"/>
        <end position="95"/>
    </location>
</feature>
<name>A0A9D1GR12_9MOLU</name>
<dbReference type="GO" id="GO:0033013">
    <property type="term" value="P:tetrapyrrole metabolic process"/>
    <property type="evidence" value="ECO:0007669"/>
    <property type="project" value="UniProtKB-ARBA"/>
</dbReference>
<evidence type="ECO:0000256" key="5">
    <source>
        <dbReference type="ARBA" id="ARBA00023136"/>
    </source>
</evidence>
<keyword evidence="4 6" id="KW-1133">Transmembrane helix</keyword>
<evidence type="ECO:0000256" key="4">
    <source>
        <dbReference type="ARBA" id="ARBA00022989"/>
    </source>
</evidence>
<reference evidence="7" key="1">
    <citation type="submission" date="2020-10" db="EMBL/GenBank/DDBJ databases">
        <authorList>
            <person name="Gilroy R."/>
        </authorList>
    </citation>
    <scope>NUCLEOTIDE SEQUENCE</scope>
    <source>
        <strain evidence="7">ChiW17-6978</strain>
    </source>
</reference>
<evidence type="ECO:0000313" key="7">
    <source>
        <dbReference type="EMBL" id="HIT49903.1"/>
    </source>
</evidence>
<dbReference type="InterPro" id="IPR038330">
    <property type="entry name" value="TspO/MBR-related_sf"/>
</dbReference>
<comment type="similarity">
    <text evidence="2">Belongs to the TspO/BZRP family.</text>
</comment>
<comment type="caution">
    <text evidence="7">The sequence shown here is derived from an EMBL/GenBank/DDBJ whole genome shotgun (WGS) entry which is preliminary data.</text>
</comment>
<organism evidence="7 8">
    <name type="scientific">Candidatus Pelethenecus faecipullorum</name>
    <dbReference type="NCBI Taxonomy" id="2840900"/>
    <lineage>
        <taxon>Bacteria</taxon>
        <taxon>Bacillati</taxon>
        <taxon>Mycoplasmatota</taxon>
        <taxon>Mollicutes</taxon>
        <taxon>Candidatus Pelethenecus</taxon>
    </lineage>
</organism>
<dbReference type="GO" id="GO:0016020">
    <property type="term" value="C:membrane"/>
    <property type="evidence" value="ECO:0007669"/>
    <property type="project" value="UniProtKB-SubCell"/>
</dbReference>
<dbReference type="PANTHER" id="PTHR10057">
    <property type="entry name" value="PERIPHERAL-TYPE BENZODIAZEPINE RECEPTOR"/>
    <property type="match status" value="1"/>
</dbReference>
<accession>A0A9D1GR12</accession>
<comment type="subcellular location">
    <subcellularLocation>
        <location evidence="1">Membrane</location>
        <topology evidence="1">Multi-pass membrane protein</topology>
    </subcellularLocation>
</comment>
<dbReference type="EMBL" id="DVLF01000083">
    <property type="protein sequence ID" value="HIT49903.1"/>
    <property type="molecule type" value="Genomic_DNA"/>
</dbReference>